<dbReference type="AlphaFoldDB" id="A0A645CJI3"/>
<reference evidence="1" key="1">
    <citation type="submission" date="2019-08" db="EMBL/GenBank/DDBJ databases">
        <authorList>
            <person name="Kucharzyk K."/>
            <person name="Murdoch R.W."/>
            <person name="Higgins S."/>
            <person name="Loffler F."/>
        </authorList>
    </citation>
    <scope>NUCLEOTIDE SEQUENCE</scope>
</reference>
<name>A0A645CJI3_9ZZZZ</name>
<dbReference type="EMBL" id="VSSQ01027596">
    <property type="protein sequence ID" value="MPM76922.1"/>
    <property type="molecule type" value="Genomic_DNA"/>
</dbReference>
<sequence>MNEKTVRAAMAPPRERWVEWRIPSAAAGTIRDRFDGDMLRYLAAHGVALDSDAVAVAEDGATVRILAEPATQRRIQEILGHLPAAE</sequence>
<proteinExistence type="predicted"/>
<gene>
    <name evidence="1" type="ORF">SDC9_123921</name>
</gene>
<organism evidence="1">
    <name type="scientific">bioreactor metagenome</name>
    <dbReference type="NCBI Taxonomy" id="1076179"/>
    <lineage>
        <taxon>unclassified sequences</taxon>
        <taxon>metagenomes</taxon>
        <taxon>ecological metagenomes</taxon>
    </lineage>
</organism>
<evidence type="ECO:0000313" key="1">
    <source>
        <dbReference type="EMBL" id="MPM76922.1"/>
    </source>
</evidence>
<accession>A0A645CJI3</accession>
<protein>
    <submittedName>
        <fullName evidence="1">Uncharacterized protein</fullName>
    </submittedName>
</protein>
<comment type="caution">
    <text evidence="1">The sequence shown here is derived from an EMBL/GenBank/DDBJ whole genome shotgun (WGS) entry which is preliminary data.</text>
</comment>